<dbReference type="InterPro" id="IPR012349">
    <property type="entry name" value="Split_barrel_FMN-bd"/>
</dbReference>
<dbReference type="PANTHER" id="PTHR35176">
    <property type="entry name" value="HEME OXYGENASE HI_0854-RELATED"/>
    <property type="match status" value="1"/>
</dbReference>
<dbReference type="InterPro" id="IPR052019">
    <property type="entry name" value="F420H2_bilvrd_red/Heme_oxyg"/>
</dbReference>
<dbReference type="Proteomes" id="UP000176377">
    <property type="component" value="Unassembled WGS sequence"/>
</dbReference>
<dbReference type="GO" id="GO:0005829">
    <property type="term" value="C:cytosol"/>
    <property type="evidence" value="ECO:0007669"/>
    <property type="project" value="TreeGrafter"/>
</dbReference>
<dbReference type="Gene3D" id="2.30.110.10">
    <property type="entry name" value="Electron Transport, Fmn-binding Protein, Chain A"/>
    <property type="match status" value="1"/>
</dbReference>
<evidence type="ECO:0000313" key="4">
    <source>
        <dbReference type="Proteomes" id="UP000176377"/>
    </source>
</evidence>
<dbReference type="AlphaFoldDB" id="A0A1F6DEL5"/>
<gene>
    <name evidence="3" type="ORF">A2765_04190</name>
</gene>
<keyword evidence="1" id="KW-0560">Oxidoreductase</keyword>
<evidence type="ECO:0000259" key="2">
    <source>
        <dbReference type="Pfam" id="PF01243"/>
    </source>
</evidence>
<dbReference type="InterPro" id="IPR011576">
    <property type="entry name" value="Pyridox_Oxase_N"/>
</dbReference>
<protein>
    <recommendedName>
        <fullName evidence="2">Pyridoxamine 5'-phosphate oxidase N-terminal domain-containing protein</fullName>
    </recommendedName>
</protein>
<dbReference type="GO" id="GO:0070967">
    <property type="term" value="F:coenzyme F420 binding"/>
    <property type="evidence" value="ECO:0007669"/>
    <property type="project" value="TreeGrafter"/>
</dbReference>
<proteinExistence type="predicted"/>
<organism evidence="3 4">
    <name type="scientific">Candidatus Kaiserbacteria bacterium RIFCSPHIGHO2_01_FULL_56_24</name>
    <dbReference type="NCBI Taxonomy" id="1798487"/>
    <lineage>
        <taxon>Bacteria</taxon>
        <taxon>Candidatus Kaiseribacteriota</taxon>
    </lineage>
</organism>
<dbReference type="GO" id="GO:0016627">
    <property type="term" value="F:oxidoreductase activity, acting on the CH-CH group of donors"/>
    <property type="evidence" value="ECO:0007669"/>
    <property type="project" value="TreeGrafter"/>
</dbReference>
<evidence type="ECO:0000256" key="1">
    <source>
        <dbReference type="ARBA" id="ARBA00023002"/>
    </source>
</evidence>
<accession>A0A1F6DEL5</accession>
<name>A0A1F6DEL5_9BACT</name>
<feature type="domain" description="Pyridoxamine 5'-phosphate oxidase N-terminal" evidence="2">
    <location>
        <begin position="11"/>
        <end position="134"/>
    </location>
</feature>
<sequence length="154" mass="16648">MDARQSRSDALTFLKAHSAGVLSTVSEGGKAHGSAIYYVADDSFNIYFITLKTSRKFANLSENPSVALTVGTQDVPQTLQLEGVAAMLQHEEEIGAHAAELMKVLTSNSRYYAPLTKLGDADTAIIWIQPKWIRWGDFASLGSGTEGVLTEITP</sequence>
<dbReference type="SUPFAM" id="SSF50475">
    <property type="entry name" value="FMN-binding split barrel"/>
    <property type="match status" value="1"/>
</dbReference>
<reference evidence="3 4" key="1">
    <citation type="journal article" date="2016" name="Nat. Commun.">
        <title>Thousands of microbial genomes shed light on interconnected biogeochemical processes in an aquifer system.</title>
        <authorList>
            <person name="Anantharaman K."/>
            <person name="Brown C.T."/>
            <person name="Hug L.A."/>
            <person name="Sharon I."/>
            <person name="Castelle C.J."/>
            <person name="Probst A.J."/>
            <person name="Thomas B.C."/>
            <person name="Singh A."/>
            <person name="Wilkins M.J."/>
            <person name="Karaoz U."/>
            <person name="Brodie E.L."/>
            <person name="Williams K.H."/>
            <person name="Hubbard S.S."/>
            <person name="Banfield J.F."/>
        </authorList>
    </citation>
    <scope>NUCLEOTIDE SEQUENCE [LARGE SCALE GENOMIC DNA]</scope>
</reference>
<evidence type="ECO:0000313" key="3">
    <source>
        <dbReference type="EMBL" id="OGG59760.1"/>
    </source>
</evidence>
<dbReference type="Pfam" id="PF01243">
    <property type="entry name" value="PNPOx_N"/>
    <property type="match status" value="1"/>
</dbReference>
<dbReference type="PANTHER" id="PTHR35176:SF6">
    <property type="entry name" value="HEME OXYGENASE HI_0854-RELATED"/>
    <property type="match status" value="1"/>
</dbReference>
<dbReference type="EMBL" id="MFLA01000016">
    <property type="protein sequence ID" value="OGG59760.1"/>
    <property type="molecule type" value="Genomic_DNA"/>
</dbReference>
<comment type="caution">
    <text evidence="3">The sequence shown here is derived from an EMBL/GenBank/DDBJ whole genome shotgun (WGS) entry which is preliminary data.</text>
</comment>